<dbReference type="Pfam" id="PF13621">
    <property type="entry name" value="Cupin_8"/>
    <property type="match status" value="1"/>
</dbReference>
<gene>
    <name evidence="2" type="ORF">ABI_45360</name>
</gene>
<dbReference type="RefSeq" id="WP_006275310.1">
    <property type="nucleotide sequence ID" value="NZ_GL883081.1"/>
</dbReference>
<dbReference type="Gene3D" id="2.60.120.10">
    <property type="entry name" value="Jelly Rolls"/>
    <property type="match status" value="1"/>
</dbReference>
<dbReference type="SMART" id="SM00558">
    <property type="entry name" value="JmjC"/>
    <property type="match status" value="1"/>
</dbReference>
<dbReference type="PANTHER" id="PTHR12461:SF105">
    <property type="entry name" value="HYPOXIA-INDUCIBLE FACTOR 1-ALPHA INHIBITOR"/>
    <property type="match status" value="1"/>
</dbReference>
<dbReference type="PANTHER" id="PTHR12461">
    <property type="entry name" value="HYPOXIA-INDUCIBLE FACTOR 1 ALPHA INHIBITOR-RELATED"/>
    <property type="match status" value="1"/>
</dbReference>
<evidence type="ECO:0000259" key="1">
    <source>
        <dbReference type="PROSITE" id="PS51184"/>
    </source>
</evidence>
<reference evidence="3" key="1">
    <citation type="submission" date="2011-03" db="EMBL/GenBank/DDBJ databases">
        <title>Draft genome sequence of Brevundimonas diminuta.</title>
        <authorList>
            <person name="Brown P.J.B."/>
            <person name="Buechlein A."/>
            <person name="Hemmerich C."/>
            <person name="Brun Y.V."/>
        </authorList>
    </citation>
    <scope>NUCLEOTIDE SEQUENCE [LARGE SCALE GENOMIC DNA]</scope>
    <source>
        <strain evidence="3">C19</strain>
    </source>
</reference>
<dbReference type="AlphaFoldDB" id="F4QTN9"/>
<dbReference type="SUPFAM" id="SSF51197">
    <property type="entry name" value="Clavaminate synthase-like"/>
    <property type="match status" value="1"/>
</dbReference>
<proteinExistence type="predicted"/>
<dbReference type="Proteomes" id="UP000006512">
    <property type="component" value="Unassembled WGS sequence"/>
</dbReference>
<dbReference type="OrthoDB" id="479699at2"/>
<dbReference type="STRING" id="715226.ABI_45360"/>
<evidence type="ECO:0000313" key="3">
    <source>
        <dbReference type="Proteomes" id="UP000006512"/>
    </source>
</evidence>
<dbReference type="InterPro" id="IPR003347">
    <property type="entry name" value="JmjC_dom"/>
</dbReference>
<dbReference type="InterPro" id="IPR041667">
    <property type="entry name" value="Cupin_8"/>
</dbReference>
<dbReference type="EMBL" id="GL883081">
    <property type="protein sequence ID" value="EGF89189.1"/>
    <property type="molecule type" value="Genomic_DNA"/>
</dbReference>
<organism evidence="2 3">
    <name type="scientific">Asticcacaulis biprosthecium C19</name>
    <dbReference type="NCBI Taxonomy" id="715226"/>
    <lineage>
        <taxon>Bacteria</taxon>
        <taxon>Pseudomonadati</taxon>
        <taxon>Pseudomonadota</taxon>
        <taxon>Alphaproteobacteria</taxon>
        <taxon>Caulobacterales</taxon>
        <taxon>Caulobacteraceae</taxon>
        <taxon>Asticcacaulis</taxon>
    </lineage>
</organism>
<accession>F4QTN9</accession>
<sequence>MHSFPSVAVAEKVDRAMFDNEIRPMNQPVILKGLVAHWPCVAAAQAGPRTLGDWLESRDSGLPLQVSVLPPEGQGRFFYNEQKTGFNFSNQNRSLRDVVDKLLNHAHTGESVYVQAADTDRHLPLTVSELDMPLLSPQVRPRFWIGNTLRTQTHFDYSSNIACHIAGEKVFTLFPPEQTPNLYPAPVDMTPAGVPISLVSLEAPDFERFPRLKDALAAGRRARLEPGDAIYIPYLWWHHVQTTGPLNMLVNYWWSDARPDIYSPTSLLFLAALSVKRLPPAQRDAWRPLFDYFIFNSHGDPMAEAGGLPSIFRDQLTPDEVETFKGHLRKRLTL</sequence>
<feature type="domain" description="JmjC" evidence="1">
    <location>
        <begin position="112"/>
        <end position="269"/>
    </location>
</feature>
<protein>
    <submittedName>
        <fullName evidence="2">Transcription factor jumonji domain-containing protein</fullName>
    </submittedName>
</protein>
<dbReference type="HOGENOM" id="CLU_825764_0_0_5"/>
<dbReference type="InterPro" id="IPR014710">
    <property type="entry name" value="RmlC-like_jellyroll"/>
</dbReference>
<dbReference type="PROSITE" id="PS51184">
    <property type="entry name" value="JMJC"/>
    <property type="match status" value="1"/>
</dbReference>
<name>F4QTN9_9CAUL</name>
<evidence type="ECO:0000313" key="2">
    <source>
        <dbReference type="EMBL" id="EGF89189.1"/>
    </source>
</evidence>
<dbReference type="eggNOG" id="COG2850">
    <property type="taxonomic scope" value="Bacteria"/>
</dbReference>
<keyword evidence="3" id="KW-1185">Reference proteome</keyword>